<evidence type="ECO:0000313" key="3">
    <source>
        <dbReference type="EMBL" id="HDP14350.1"/>
    </source>
</evidence>
<dbReference type="AlphaFoldDB" id="A0A7C1GJN5"/>
<dbReference type="EMBL" id="DSAY01000020">
    <property type="protein sequence ID" value="HDP14350.1"/>
    <property type="molecule type" value="Genomic_DNA"/>
</dbReference>
<reference evidence="3" key="1">
    <citation type="journal article" date="2020" name="mSystems">
        <title>Genome- and Community-Level Interaction Insights into Carbon Utilization and Element Cycling Functions of Hydrothermarchaeota in Hydrothermal Sediment.</title>
        <authorList>
            <person name="Zhou Z."/>
            <person name="Liu Y."/>
            <person name="Xu W."/>
            <person name="Pan J."/>
            <person name="Luo Z.H."/>
            <person name="Li M."/>
        </authorList>
    </citation>
    <scope>NUCLEOTIDE SEQUENCE [LARGE SCALE GENOMIC DNA]</scope>
    <source>
        <strain evidence="3">SpSt-116</strain>
    </source>
</reference>
<dbReference type="InterPro" id="IPR005537">
    <property type="entry name" value="RAMP_III_fam"/>
</dbReference>
<evidence type="ECO:0000259" key="2">
    <source>
        <dbReference type="Pfam" id="PF03787"/>
    </source>
</evidence>
<accession>A0A7C1GJN5</accession>
<organism evidence="3">
    <name type="scientific">Thermofilum adornatum</name>
    <dbReference type="NCBI Taxonomy" id="1365176"/>
    <lineage>
        <taxon>Archaea</taxon>
        <taxon>Thermoproteota</taxon>
        <taxon>Thermoprotei</taxon>
        <taxon>Thermofilales</taxon>
        <taxon>Thermofilaceae</taxon>
        <taxon>Thermofilum</taxon>
    </lineage>
</organism>
<name>A0A7C1GJN5_9CREN</name>
<keyword evidence="1" id="KW-0051">Antiviral defense</keyword>
<feature type="domain" description="CRISPR type III-associated protein" evidence="2">
    <location>
        <begin position="14"/>
        <end position="200"/>
    </location>
</feature>
<dbReference type="Pfam" id="PF03787">
    <property type="entry name" value="RAMPs"/>
    <property type="match status" value="1"/>
</dbReference>
<dbReference type="GO" id="GO:0051607">
    <property type="term" value="P:defense response to virus"/>
    <property type="evidence" value="ECO:0007669"/>
    <property type="project" value="UniProtKB-KW"/>
</dbReference>
<protein>
    <recommendedName>
        <fullName evidence="2">CRISPR type III-associated protein domain-containing protein</fullName>
    </recommendedName>
</protein>
<sequence length="313" mass="34580">MRVSSRATGDGADSYLHVGSGLQRIVIDEEELRKRASIAKSRAELEKLVQELSSKIELDYAELVIVGGKPVIPGSSVKGNVRSRIELSLKPKNGKIRSCLIRDTRTPLSPPPKGKHGYRHFMIWKESLSFDRGEPCEYVSEEGQMAGVCLVCDLFGTSGLKGVIEFGDFVGDNVKPVKLNLPGNEKIWAVPPGSVFRGKVDFQSLKDWELGLLLYGMGIRDSKLGRLVLLGKHKYRERGSYVFGLVRFQVEGLELSPLSSDLSIGETVVKRGEKAKTEVLDRIVSALVSRAKEELKDELLDIDEVGRLEQLGS</sequence>
<gene>
    <name evidence="3" type="ORF">ENN26_01045</name>
</gene>
<proteinExistence type="predicted"/>
<comment type="caution">
    <text evidence="3">The sequence shown here is derived from an EMBL/GenBank/DDBJ whole genome shotgun (WGS) entry which is preliminary data.</text>
</comment>
<evidence type="ECO:0000256" key="1">
    <source>
        <dbReference type="ARBA" id="ARBA00023118"/>
    </source>
</evidence>